<keyword evidence="2" id="KW-1133">Transmembrane helix</keyword>
<feature type="compositionally biased region" description="Basic and acidic residues" evidence="1">
    <location>
        <begin position="665"/>
        <end position="679"/>
    </location>
</feature>
<organism evidence="3 4">
    <name type="scientific">Lentithecium fluviatile CBS 122367</name>
    <dbReference type="NCBI Taxonomy" id="1168545"/>
    <lineage>
        <taxon>Eukaryota</taxon>
        <taxon>Fungi</taxon>
        <taxon>Dikarya</taxon>
        <taxon>Ascomycota</taxon>
        <taxon>Pezizomycotina</taxon>
        <taxon>Dothideomycetes</taxon>
        <taxon>Pleosporomycetidae</taxon>
        <taxon>Pleosporales</taxon>
        <taxon>Massarineae</taxon>
        <taxon>Lentitheciaceae</taxon>
        <taxon>Lentithecium</taxon>
    </lineage>
</organism>
<evidence type="ECO:0000313" key="3">
    <source>
        <dbReference type="EMBL" id="KAF2679340.1"/>
    </source>
</evidence>
<feature type="compositionally biased region" description="Polar residues" evidence="1">
    <location>
        <begin position="712"/>
        <end position="721"/>
    </location>
</feature>
<evidence type="ECO:0000313" key="4">
    <source>
        <dbReference type="Proteomes" id="UP000799291"/>
    </source>
</evidence>
<feature type="transmembrane region" description="Helical" evidence="2">
    <location>
        <begin position="30"/>
        <end position="56"/>
    </location>
</feature>
<keyword evidence="2" id="KW-0472">Membrane</keyword>
<reference evidence="3" key="1">
    <citation type="journal article" date="2020" name="Stud. Mycol.">
        <title>101 Dothideomycetes genomes: a test case for predicting lifestyles and emergence of pathogens.</title>
        <authorList>
            <person name="Haridas S."/>
            <person name="Albert R."/>
            <person name="Binder M."/>
            <person name="Bloem J."/>
            <person name="Labutti K."/>
            <person name="Salamov A."/>
            <person name="Andreopoulos B."/>
            <person name="Baker S."/>
            <person name="Barry K."/>
            <person name="Bills G."/>
            <person name="Bluhm B."/>
            <person name="Cannon C."/>
            <person name="Castanera R."/>
            <person name="Culley D."/>
            <person name="Daum C."/>
            <person name="Ezra D."/>
            <person name="Gonzalez J."/>
            <person name="Henrissat B."/>
            <person name="Kuo A."/>
            <person name="Liang C."/>
            <person name="Lipzen A."/>
            <person name="Lutzoni F."/>
            <person name="Magnuson J."/>
            <person name="Mondo S."/>
            <person name="Nolan M."/>
            <person name="Ohm R."/>
            <person name="Pangilinan J."/>
            <person name="Park H.-J."/>
            <person name="Ramirez L."/>
            <person name="Alfaro M."/>
            <person name="Sun H."/>
            <person name="Tritt A."/>
            <person name="Yoshinaga Y."/>
            <person name="Zwiers L.-H."/>
            <person name="Turgeon B."/>
            <person name="Goodwin S."/>
            <person name="Spatafora J."/>
            <person name="Crous P."/>
            <person name="Grigoriev I."/>
        </authorList>
    </citation>
    <scope>NUCLEOTIDE SEQUENCE</scope>
    <source>
        <strain evidence="3">CBS 122367</strain>
    </source>
</reference>
<feature type="region of interest" description="Disordered" evidence="1">
    <location>
        <begin position="655"/>
        <end position="721"/>
    </location>
</feature>
<keyword evidence="4" id="KW-1185">Reference proteome</keyword>
<sequence length="721" mass="79837">MSDLVYYGVWINWSRGKSDGSTITLTPSGAGFMVAFLAIFVSVAGGSLWRILAFLIHQQRITKTPRDGLYYQQQAILRNTATPGVASWQLLWLVPPWRKLSRRPFWRSFPLILVALLNLSLFFAAGILVAEVTRTPGSEVLVRSPNCGNWTLNSTEIILGFQSKTLNDTVTAANYARACYGGTSNALECNQYTVQSLPYTKSENVTCPFADGMCLRKYPAMALDTGNLSSHHHLGINAQTKDRVTYRKMTTCAPLMSAGFTTSMNYTDAVNASIGDFYGMDGDVLDFYNYGPRSYKSDPRSNFTLTYNRRSAFMGTGYELQAVDYTSGNHTENTWHPDRAVLRDDGDVSLMFISANNILYYGKVEDPIFAATSEIKTVPDNGKNVTLYTSDYFVNPPGCVDQHQFCNPANQRCTKLDSYDSAVRSAQTDLELNPMQYGTVSTLSLNLYLSIISQSIGGRGSVALRAQEVTSQLFSAQLPKDQWKTEVEYWFSTGLAKVQKSFVEYASGPSNVLENTYISKPYDAPSRQLCDSQKIKTPPGSGAASFSTLGVAIILAVGGLLILCHTILEYIVANVIPTRNYKLMRWAIDDKLQLQRLAFEGAGMGTWHAGLGSVPTTTSQQLFGMEASGKKEHSNIFTLYNEEKALGTVRMDSVDSAMTPVSPKPSDKDWYPRPMERNDSYQLPPIHTQEEDREIWPLVDTVGGATQRHNDQSAPSRHTGA</sequence>
<feature type="transmembrane region" description="Helical" evidence="2">
    <location>
        <begin position="108"/>
        <end position="130"/>
    </location>
</feature>
<dbReference type="AlphaFoldDB" id="A0A6G1IMX8"/>
<name>A0A6G1IMX8_9PLEO</name>
<proteinExistence type="predicted"/>
<feature type="transmembrane region" description="Helical" evidence="2">
    <location>
        <begin position="549"/>
        <end position="576"/>
    </location>
</feature>
<keyword evidence="2" id="KW-0812">Transmembrane</keyword>
<dbReference type="EMBL" id="MU005604">
    <property type="protein sequence ID" value="KAF2679340.1"/>
    <property type="molecule type" value="Genomic_DNA"/>
</dbReference>
<protein>
    <submittedName>
        <fullName evidence="3">Uncharacterized protein</fullName>
    </submittedName>
</protein>
<evidence type="ECO:0000256" key="1">
    <source>
        <dbReference type="SAM" id="MobiDB-lite"/>
    </source>
</evidence>
<gene>
    <name evidence="3" type="ORF">K458DRAFT_490655</name>
</gene>
<accession>A0A6G1IMX8</accession>
<dbReference type="OrthoDB" id="3540210at2759"/>
<evidence type="ECO:0000256" key="2">
    <source>
        <dbReference type="SAM" id="Phobius"/>
    </source>
</evidence>
<dbReference type="Proteomes" id="UP000799291">
    <property type="component" value="Unassembled WGS sequence"/>
</dbReference>